<feature type="signal peptide" evidence="2">
    <location>
        <begin position="1"/>
        <end position="23"/>
    </location>
</feature>
<evidence type="ECO:0000256" key="2">
    <source>
        <dbReference type="SAM" id="SignalP"/>
    </source>
</evidence>
<keyword evidence="1" id="KW-0175">Coiled coil</keyword>
<dbReference type="AlphaFoldDB" id="F4SY86"/>
<dbReference type="HOGENOM" id="CLU_1719557_0_0_6"/>
<accession>F4SY86</accession>
<feature type="chain" id="PRO_5003318824" description="Type IV pilus biogenesis protein PilP" evidence="2">
    <location>
        <begin position="24"/>
        <end position="163"/>
    </location>
</feature>
<evidence type="ECO:0000256" key="1">
    <source>
        <dbReference type="SAM" id="Coils"/>
    </source>
</evidence>
<protein>
    <recommendedName>
        <fullName evidence="5">Type IV pilus biogenesis protein PilP</fullName>
    </recommendedName>
</protein>
<dbReference type="EMBL" id="GL883905">
    <property type="protein sequence ID" value="EGI16333.1"/>
    <property type="molecule type" value="Genomic_DNA"/>
</dbReference>
<evidence type="ECO:0008006" key="5">
    <source>
        <dbReference type="Google" id="ProtNLM"/>
    </source>
</evidence>
<dbReference type="RefSeq" id="WP_001254152.1">
    <property type="nucleotide sequence ID" value="NZ_GL883905.1"/>
</dbReference>
<feature type="coiled-coil region" evidence="1">
    <location>
        <begin position="46"/>
        <end position="73"/>
    </location>
</feature>
<reference evidence="3 4" key="1">
    <citation type="submission" date="2010-01" db="EMBL/GenBank/DDBJ databases">
        <title>The Genome Sequence of Escherichia coli M605.</title>
        <authorList>
            <consortium name="The Broad Institute Genome Sequencing Platform"/>
            <consortium name="The Broad Institute Genome Sequencing Center for Infectious Disease"/>
            <person name="Feldgarden M."/>
            <person name="Gordon D.M."/>
            <person name="Johnson J.R."/>
            <person name="Johnston B.D."/>
            <person name="Young S."/>
            <person name="Zeng Q."/>
            <person name="Koehrsen M."/>
            <person name="Alvarado L."/>
            <person name="Berlin A.M."/>
            <person name="Borenstein D."/>
            <person name="Chapman S.B."/>
            <person name="Chen Z."/>
            <person name="Engels R."/>
            <person name="Freedman E."/>
            <person name="Gellesch M."/>
            <person name="Goldberg J."/>
            <person name="Griggs A."/>
            <person name="Gujja S."/>
            <person name="Heilman E.R."/>
            <person name="Heiman D.I."/>
            <person name="Hepburn T.A."/>
            <person name="Howarth C."/>
            <person name="Jen D."/>
            <person name="Larson L."/>
            <person name="Lewis B."/>
            <person name="Mehta T."/>
            <person name="Park D."/>
            <person name="Pearson M."/>
            <person name="Richards J."/>
            <person name="Roberts A."/>
            <person name="Saif S."/>
            <person name="Shea T.D."/>
            <person name="Shenoy N."/>
            <person name="Sisk P."/>
            <person name="Stolte C."/>
            <person name="Sykes S.N."/>
            <person name="Walk T."/>
            <person name="White J."/>
            <person name="Yandava C."/>
            <person name="Haas B."/>
            <person name="Henn M.R."/>
            <person name="Nusbaum C."/>
            <person name="Birren B."/>
        </authorList>
    </citation>
    <scope>NUCLEOTIDE SEQUENCE [LARGE SCALE GENOMIC DNA]</scope>
    <source>
        <strain evidence="3 4">M605</strain>
    </source>
</reference>
<name>F4SY86_ECOLX</name>
<organism evidence="3 4">
    <name type="scientific">Escherichia coli M605</name>
    <dbReference type="NCBI Taxonomy" id="656417"/>
    <lineage>
        <taxon>Bacteria</taxon>
        <taxon>Pseudomonadati</taxon>
        <taxon>Pseudomonadota</taxon>
        <taxon>Gammaproteobacteria</taxon>
        <taxon>Enterobacterales</taxon>
        <taxon>Enterobacteriaceae</taxon>
        <taxon>Escherichia</taxon>
    </lineage>
</organism>
<proteinExistence type="predicted"/>
<sequence length="163" mass="18492">MRRPTYFLFFIISALFLNNNLQAANQDVNINQVSPHTLPEVTIEGYKKELLEFQRLQRENEKLKLEEKNFSIRQRLQSLFPGDIESTKVVSVFSGIESKGRLSAQIYNSREGMRVVNVGNYIMGHYEVIKITPVSVFLQDIKLSPGSKKIKLPLIAPGAGIVP</sequence>
<evidence type="ECO:0000313" key="4">
    <source>
        <dbReference type="Proteomes" id="UP000004710"/>
    </source>
</evidence>
<keyword evidence="2" id="KW-0732">Signal</keyword>
<evidence type="ECO:0000313" key="3">
    <source>
        <dbReference type="EMBL" id="EGI16333.1"/>
    </source>
</evidence>
<gene>
    <name evidence="3" type="ORF">ECIG_04726</name>
</gene>
<dbReference type="Proteomes" id="UP000004710">
    <property type="component" value="Unassembled WGS sequence"/>
</dbReference>